<dbReference type="Proteomes" id="UP000095283">
    <property type="component" value="Unplaced"/>
</dbReference>
<dbReference type="AlphaFoldDB" id="A0A1I7WU54"/>
<dbReference type="WBParaSite" id="Hba_08723">
    <property type="protein sequence ID" value="Hba_08723"/>
    <property type="gene ID" value="Hba_08723"/>
</dbReference>
<organism evidence="1 2">
    <name type="scientific">Heterorhabditis bacteriophora</name>
    <name type="common">Entomopathogenic nematode worm</name>
    <dbReference type="NCBI Taxonomy" id="37862"/>
    <lineage>
        <taxon>Eukaryota</taxon>
        <taxon>Metazoa</taxon>
        <taxon>Ecdysozoa</taxon>
        <taxon>Nematoda</taxon>
        <taxon>Chromadorea</taxon>
        <taxon>Rhabditida</taxon>
        <taxon>Rhabditina</taxon>
        <taxon>Rhabditomorpha</taxon>
        <taxon>Strongyloidea</taxon>
        <taxon>Heterorhabditidae</taxon>
        <taxon>Heterorhabditis</taxon>
    </lineage>
</organism>
<evidence type="ECO:0000313" key="1">
    <source>
        <dbReference type="Proteomes" id="UP000095283"/>
    </source>
</evidence>
<proteinExistence type="predicted"/>
<name>A0A1I7WU54_HETBA</name>
<reference evidence="2" key="1">
    <citation type="submission" date="2016-11" db="UniProtKB">
        <authorList>
            <consortium name="WormBaseParasite"/>
        </authorList>
    </citation>
    <scope>IDENTIFICATION</scope>
</reference>
<evidence type="ECO:0000313" key="2">
    <source>
        <dbReference type="WBParaSite" id="Hba_08723"/>
    </source>
</evidence>
<protein>
    <submittedName>
        <fullName evidence="2">Ovule protein</fullName>
    </submittedName>
</protein>
<sequence>MPSKRVLNFMLISETRKRRSTVLKSSFYNCYQEKEGNDGLPFWRKLLSRKEVCEGKQSTNYIERWYVTYSILIILQIL</sequence>
<keyword evidence="1" id="KW-1185">Reference proteome</keyword>
<accession>A0A1I7WU54</accession>